<dbReference type="Pfam" id="PF00001">
    <property type="entry name" value="7tm_1"/>
    <property type="match status" value="1"/>
</dbReference>
<dbReference type="PROSITE" id="PS50261">
    <property type="entry name" value="G_PROTEIN_RECEP_F2_4"/>
    <property type="match status" value="1"/>
</dbReference>
<organism evidence="7 8">
    <name type="scientific">Mizuhopecten yessoensis</name>
    <name type="common">Japanese scallop</name>
    <name type="synonym">Patinopecten yessoensis</name>
    <dbReference type="NCBI Taxonomy" id="6573"/>
    <lineage>
        <taxon>Eukaryota</taxon>
        <taxon>Metazoa</taxon>
        <taxon>Spiralia</taxon>
        <taxon>Lophotrochozoa</taxon>
        <taxon>Mollusca</taxon>
        <taxon>Bivalvia</taxon>
        <taxon>Autobranchia</taxon>
        <taxon>Pteriomorphia</taxon>
        <taxon>Pectinida</taxon>
        <taxon>Pectinoidea</taxon>
        <taxon>Pectinidae</taxon>
        <taxon>Mizuhopecten</taxon>
    </lineage>
</organism>
<dbReference type="Gene3D" id="1.20.1070.10">
    <property type="entry name" value="Rhodopsin 7-helix transmembrane proteins"/>
    <property type="match status" value="1"/>
</dbReference>
<evidence type="ECO:0000256" key="1">
    <source>
        <dbReference type="ARBA" id="ARBA00004141"/>
    </source>
</evidence>
<keyword evidence="2 5" id="KW-0812">Transmembrane</keyword>
<dbReference type="AlphaFoldDB" id="A0A210R2T8"/>
<feature type="transmembrane region" description="Helical" evidence="5">
    <location>
        <begin position="123"/>
        <end position="142"/>
    </location>
</feature>
<dbReference type="EMBL" id="NEDP02000690">
    <property type="protein sequence ID" value="OWF55373.1"/>
    <property type="molecule type" value="Genomic_DNA"/>
</dbReference>
<feature type="transmembrane region" description="Helical" evidence="5">
    <location>
        <begin position="6"/>
        <end position="31"/>
    </location>
</feature>
<keyword evidence="3 5" id="KW-1133">Transmembrane helix</keyword>
<evidence type="ECO:0000256" key="4">
    <source>
        <dbReference type="ARBA" id="ARBA00023136"/>
    </source>
</evidence>
<dbReference type="InterPro" id="IPR000276">
    <property type="entry name" value="GPCR_Rhodpsn"/>
</dbReference>
<gene>
    <name evidence="7" type="ORF">KP79_PYT21717</name>
</gene>
<comment type="caution">
    <text evidence="7">The sequence shown here is derived from an EMBL/GenBank/DDBJ whole genome shotgun (WGS) entry which is preliminary data.</text>
</comment>
<evidence type="ECO:0000256" key="3">
    <source>
        <dbReference type="ARBA" id="ARBA00022989"/>
    </source>
</evidence>
<feature type="transmembrane region" description="Helical" evidence="5">
    <location>
        <begin position="94"/>
        <end position="111"/>
    </location>
</feature>
<evidence type="ECO:0000256" key="5">
    <source>
        <dbReference type="SAM" id="Phobius"/>
    </source>
</evidence>
<dbReference type="PANTHER" id="PTHR23112">
    <property type="entry name" value="G PROTEIN-COUPLED RECEPTOR 157-RELATED"/>
    <property type="match status" value="1"/>
</dbReference>
<comment type="subcellular location">
    <subcellularLocation>
        <location evidence="1">Membrane</location>
        <topology evidence="1">Multi-pass membrane protein</topology>
    </subcellularLocation>
</comment>
<name>A0A210R2T8_MIZYE</name>
<dbReference type="STRING" id="6573.A0A210R2T8"/>
<feature type="transmembrane region" description="Helical" evidence="5">
    <location>
        <begin position="177"/>
        <end position="196"/>
    </location>
</feature>
<evidence type="ECO:0000313" key="8">
    <source>
        <dbReference type="Proteomes" id="UP000242188"/>
    </source>
</evidence>
<accession>A0A210R2T8</accession>
<dbReference type="Proteomes" id="UP000242188">
    <property type="component" value="Unassembled WGS sequence"/>
</dbReference>
<keyword evidence="4 5" id="KW-0472">Membrane</keyword>
<evidence type="ECO:0000313" key="7">
    <source>
        <dbReference type="EMBL" id="OWF55373.1"/>
    </source>
</evidence>
<dbReference type="GO" id="GO:0007189">
    <property type="term" value="P:adenylate cyclase-activating G protein-coupled receptor signaling pathway"/>
    <property type="evidence" value="ECO:0007669"/>
    <property type="project" value="TreeGrafter"/>
</dbReference>
<protein>
    <submittedName>
        <fullName evidence="7">G-protein coupled receptor 157-like protein</fullName>
    </submittedName>
</protein>
<sequence length="317" mass="36134">MSSNLATVTSIITCSSASVSILCGLAILWSYRQVPHIQNYTRYLLVCLTIADIFTVYGNLISTFRWFVIGNSKETNDAYCVAQSFITTTSTLSSFFWTTSIAIYLFSAVALRVNIAEKRTAKIAMTVIPIVIPVAITCVALGNDVLGEDKYSGSGPWCWIKGDVSNNLMWKLVTGKAWEMMTYMITLVISILLKFFKWRKNCQRHGRFRWSDSDTNIRDADDTFEISWLFLLIARIWGTLRFILQSFDVHLEESVNNGLLYMQCFGDSSQAFWNFMLFFTLDAELREHVCQQICCLSRPRRTSTVIDFHGDAQQTGF</sequence>
<evidence type="ECO:0000256" key="2">
    <source>
        <dbReference type="ARBA" id="ARBA00022692"/>
    </source>
</evidence>
<keyword evidence="8" id="KW-1185">Reference proteome</keyword>
<dbReference type="SUPFAM" id="SSF81321">
    <property type="entry name" value="Family A G protein-coupled receptor-like"/>
    <property type="match status" value="1"/>
</dbReference>
<keyword evidence="7" id="KW-0675">Receptor</keyword>
<feature type="transmembrane region" description="Helical" evidence="5">
    <location>
        <begin position="43"/>
        <end position="68"/>
    </location>
</feature>
<dbReference type="PANTHER" id="PTHR23112:SF47">
    <property type="entry name" value="G-PROTEIN COUPLED RECEPTOR 157"/>
    <property type="match status" value="1"/>
</dbReference>
<dbReference type="OrthoDB" id="6138721at2759"/>
<evidence type="ECO:0000259" key="6">
    <source>
        <dbReference type="PROSITE" id="PS50261"/>
    </source>
</evidence>
<dbReference type="GO" id="GO:0004930">
    <property type="term" value="F:G protein-coupled receptor activity"/>
    <property type="evidence" value="ECO:0007669"/>
    <property type="project" value="InterPro"/>
</dbReference>
<dbReference type="InterPro" id="IPR017981">
    <property type="entry name" value="GPCR_2-like_7TM"/>
</dbReference>
<dbReference type="GO" id="GO:0005886">
    <property type="term" value="C:plasma membrane"/>
    <property type="evidence" value="ECO:0007669"/>
    <property type="project" value="TreeGrafter"/>
</dbReference>
<feature type="domain" description="G-protein coupled receptors family 2 profile 2" evidence="6">
    <location>
        <begin position="6"/>
        <end position="282"/>
    </location>
</feature>
<reference evidence="7 8" key="1">
    <citation type="journal article" date="2017" name="Nat. Ecol. Evol.">
        <title>Scallop genome provides insights into evolution of bilaterian karyotype and development.</title>
        <authorList>
            <person name="Wang S."/>
            <person name="Zhang J."/>
            <person name="Jiao W."/>
            <person name="Li J."/>
            <person name="Xun X."/>
            <person name="Sun Y."/>
            <person name="Guo X."/>
            <person name="Huan P."/>
            <person name="Dong B."/>
            <person name="Zhang L."/>
            <person name="Hu X."/>
            <person name="Sun X."/>
            <person name="Wang J."/>
            <person name="Zhao C."/>
            <person name="Wang Y."/>
            <person name="Wang D."/>
            <person name="Huang X."/>
            <person name="Wang R."/>
            <person name="Lv J."/>
            <person name="Li Y."/>
            <person name="Zhang Z."/>
            <person name="Liu B."/>
            <person name="Lu W."/>
            <person name="Hui Y."/>
            <person name="Liang J."/>
            <person name="Zhou Z."/>
            <person name="Hou R."/>
            <person name="Li X."/>
            <person name="Liu Y."/>
            <person name="Li H."/>
            <person name="Ning X."/>
            <person name="Lin Y."/>
            <person name="Zhao L."/>
            <person name="Xing Q."/>
            <person name="Dou J."/>
            <person name="Li Y."/>
            <person name="Mao J."/>
            <person name="Guo H."/>
            <person name="Dou H."/>
            <person name="Li T."/>
            <person name="Mu C."/>
            <person name="Jiang W."/>
            <person name="Fu Q."/>
            <person name="Fu X."/>
            <person name="Miao Y."/>
            <person name="Liu J."/>
            <person name="Yu Q."/>
            <person name="Li R."/>
            <person name="Liao H."/>
            <person name="Li X."/>
            <person name="Kong Y."/>
            <person name="Jiang Z."/>
            <person name="Chourrout D."/>
            <person name="Li R."/>
            <person name="Bao Z."/>
        </authorList>
    </citation>
    <scope>NUCLEOTIDE SEQUENCE [LARGE SCALE GENOMIC DNA]</scope>
    <source>
        <strain evidence="7 8">PY_sf001</strain>
    </source>
</reference>
<dbReference type="GO" id="GO:0007166">
    <property type="term" value="P:cell surface receptor signaling pathway"/>
    <property type="evidence" value="ECO:0007669"/>
    <property type="project" value="InterPro"/>
</dbReference>
<proteinExistence type="predicted"/>